<keyword evidence="3" id="KW-1185">Reference proteome</keyword>
<dbReference type="PANTHER" id="PTHR40099">
    <property type="entry name" value="ACETOLACTATE SYNTHASE, SMALL SUBUNIT"/>
    <property type="match status" value="1"/>
</dbReference>
<reference evidence="3" key="1">
    <citation type="submission" date="2019-06" db="EMBL/GenBank/DDBJ databases">
        <title>Sulfurimonas gotlandica sp. nov., a chemoautotrophic and psychrotolerant epsilonproteobacterium isolated from a pelagic redoxcline, and an emended description of the genus Sulfurimonas.</title>
        <authorList>
            <person name="Wang S."/>
            <person name="Jiang L."/>
            <person name="Shao Z."/>
        </authorList>
    </citation>
    <scope>NUCLEOTIDE SEQUENCE [LARGE SCALE GENOMIC DNA]</scope>
    <source>
        <strain evidence="3">1-1N</strain>
    </source>
</reference>
<evidence type="ECO:0000313" key="3">
    <source>
        <dbReference type="Proteomes" id="UP000326061"/>
    </source>
</evidence>
<dbReference type="EMBL" id="CP041166">
    <property type="protein sequence ID" value="QFR42508.1"/>
    <property type="molecule type" value="Genomic_DNA"/>
</dbReference>
<dbReference type="Gene3D" id="3.30.2130.10">
    <property type="entry name" value="VC0802-like"/>
    <property type="match status" value="1"/>
</dbReference>
<dbReference type="InterPro" id="IPR045739">
    <property type="entry name" value="ACT_dom_pair"/>
</dbReference>
<dbReference type="RefSeq" id="WP_152298579.1">
    <property type="nucleotide sequence ID" value="NZ_CP041166.1"/>
</dbReference>
<dbReference type="SUPFAM" id="SSF55021">
    <property type="entry name" value="ACT-like"/>
    <property type="match status" value="2"/>
</dbReference>
<sequence>MSRIKQLSIFVENKKGELTDVTTLLSKNNISIKSINLVDSEDFGILKLIVDDEKKAKEILDEAGFSLKITDVFAVAIDDHVGSFNDVVSALFQNDINIEYTYTVSNAQNGAFIFKVDINDFQKALQVLSKADVELLEKI</sequence>
<protein>
    <submittedName>
        <fullName evidence="2">ACT domain-containing protein</fullName>
    </submittedName>
</protein>
<proteinExistence type="predicted"/>
<evidence type="ECO:0000313" key="2">
    <source>
        <dbReference type="EMBL" id="QFR42508.1"/>
    </source>
</evidence>
<gene>
    <name evidence="2" type="ORF">FJR47_00680</name>
</gene>
<dbReference type="KEGG" id="suln:FJR47_00680"/>
<name>A0AAJ4A239_9BACT</name>
<dbReference type="AlphaFoldDB" id="A0AAJ4A239"/>
<evidence type="ECO:0000259" key="1">
    <source>
        <dbReference type="PROSITE" id="PS51671"/>
    </source>
</evidence>
<dbReference type="PROSITE" id="PS51671">
    <property type="entry name" value="ACT"/>
    <property type="match status" value="1"/>
</dbReference>
<dbReference type="PANTHER" id="PTHR40099:SF1">
    <property type="entry name" value="ACETOLACTATE SYNTHASE, SMALL SUBUNIT"/>
    <property type="match status" value="1"/>
</dbReference>
<dbReference type="InterPro" id="IPR045865">
    <property type="entry name" value="ACT-like_dom_sf"/>
</dbReference>
<dbReference type="InterPro" id="IPR002912">
    <property type="entry name" value="ACT_dom"/>
</dbReference>
<dbReference type="Pfam" id="PF19571">
    <property type="entry name" value="ACT_8"/>
    <property type="match status" value="1"/>
</dbReference>
<feature type="domain" description="ACT" evidence="1">
    <location>
        <begin position="6"/>
        <end position="80"/>
    </location>
</feature>
<accession>A0AAJ4A239</accession>
<dbReference type="Proteomes" id="UP000326061">
    <property type="component" value="Chromosome"/>
</dbReference>
<organism evidence="2 3">
    <name type="scientific">Sulfurimonas xiamenensis</name>
    <dbReference type="NCBI Taxonomy" id="2590021"/>
    <lineage>
        <taxon>Bacteria</taxon>
        <taxon>Pseudomonadati</taxon>
        <taxon>Campylobacterota</taxon>
        <taxon>Epsilonproteobacteria</taxon>
        <taxon>Campylobacterales</taxon>
        <taxon>Sulfurimonadaceae</taxon>
        <taxon>Sulfurimonas</taxon>
    </lineage>
</organism>